<proteinExistence type="predicted"/>
<evidence type="ECO:0000256" key="1">
    <source>
        <dbReference type="SAM" id="MobiDB-lite"/>
    </source>
</evidence>
<dbReference type="AlphaFoldDB" id="A0AAW0YZY0"/>
<evidence type="ECO:0008006" key="4">
    <source>
        <dbReference type="Google" id="ProtNLM"/>
    </source>
</evidence>
<dbReference type="GeneID" id="92180095"/>
<dbReference type="EMBL" id="JBCAWK010000005">
    <property type="protein sequence ID" value="KAK8858608.1"/>
    <property type="molecule type" value="Genomic_DNA"/>
</dbReference>
<dbReference type="RefSeq" id="XP_066803449.1">
    <property type="nucleotide sequence ID" value="XM_066945948.1"/>
</dbReference>
<sequence>MPYSLYLKTSLPPELLLMIREILIASKQKRSGAKLVQCSRGFYRFFSPVLGYEELELVGGCQGLFSGMMGLSRSSEKQTTSRRAVSCIGNSARFAFPTILTHLRKIHLLKRCTRLTIHDISTIETLLEAHEAAGEGARLFDNVRQLSLRQELIWSLPFSGGFLKRLEEVVRPDHICVWLGVGDREAWAAKYRRMRRCTWSWGRSARSVQMVHEDDDDDQSFPATSQPVGSQSEERLEEEQDEWTWYTYNNVSTALEILLNAFQPKRITIHNLTVQRIPAVYANPYRVFFSPSPPDEAASDIPTLASIDSSDTFDPNVSTANGSTTSASTTTSLLTSTPDIGHRYGCSLHRALDISDTISCVNPRTERFEFVDVDHCGCERGVTGGVEKTVSEITTVGRESMRFLKREDVMGCECCGGK</sequence>
<feature type="region of interest" description="Disordered" evidence="1">
    <location>
        <begin position="212"/>
        <end position="236"/>
    </location>
</feature>
<organism evidence="2 3">
    <name type="scientific">Kwoniella newhampshirensis</name>
    <dbReference type="NCBI Taxonomy" id="1651941"/>
    <lineage>
        <taxon>Eukaryota</taxon>
        <taxon>Fungi</taxon>
        <taxon>Dikarya</taxon>
        <taxon>Basidiomycota</taxon>
        <taxon>Agaricomycotina</taxon>
        <taxon>Tremellomycetes</taxon>
        <taxon>Tremellales</taxon>
        <taxon>Cryptococcaceae</taxon>
        <taxon>Kwoniella</taxon>
    </lineage>
</organism>
<reference evidence="2 3" key="1">
    <citation type="journal article" date="2024" name="bioRxiv">
        <title>Comparative genomics of Cryptococcus and Kwoniella reveals pathogenesis evolution and contrasting karyotype dynamics via intercentromeric recombination or chromosome fusion.</title>
        <authorList>
            <person name="Coelho M.A."/>
            <person name="David-Palma M."/>
            <person name="Shea T."/>
            <person name="Bowers K."/>
            <person name="McGinley-Smith S."/>
            <person name="Mohammad A.W."/>
            <person name="Gnirke A."/>
            <person name="Yurkov A.M."/>
            <person name="Nowrousian M."/>
            <person name="Sun S."/>
            <person name="Cuomo C.A."/>
            <person name="Heitman J."/>
        </authorList>
    </citation>
    <scope>NUCLEOTIDE SEQUENCE [LARGE SCALE GENOMIC DNA]</scope>
    <source>
        <strain evidence="2 3">CBS 13917</strain>
    </source>
</reference>
<dbReference type="KEGG" id="kne:92180095"/>
<accession>A0AAW0YZY0</accession>
<dbReference type="Proteomes" id="UP001388673">
    <property type="component" value="Unassembled WGS sequence"/>
</dbReference>
<gene>
    <name evidence="2" type="ORF">IAR55_002837</name>
</gene>
<protein>
    <recommendedName>
        <fullName evidence="4">F-box domain-containing protein</fullName>
    </recommendedName>
</protein>
<comment type="caution">
    <text evidence="2">The sequence shown here is derived from an EMBL/GenBank/DDBJ whole genome shotgun (WGS) entry which is preliminary data.</text>
</comment>
<feature type="compositionally biased region" description="Polar residues" evidence="1">
    <location>
        <begin position="221"/>
        <end position="231"/>
    </location>
</feature>
<evidence type="ECO:0000313" key="3">
    <source>
        <dbReference type="Proteomes" id="UP001388673"/>
    </source>
</evidence>
<keyword evidence="3" id="KW-1185">Reference proteome</keyword>
<name>A0AAW0YZY0_9TREE</name>
<evidence type="ECO:0000313" key="2">
    <source>
        <dbReference type="EMBL" id="KAK8858608.1"/>
    </source>
</evidence>